<evidence type="ECO:0000256" key="1">
    <source>
        <dbReference type="SAM" id="Phobius"/>
    </source>
</evidence>
<organism evidence="2">
    <name type="scientific">Spongospora subterranea</name>
    <dbReference type="NCBI Taxonomy" id="70186"/>
    <lineage>
        <taxon>Eukaryota</taxon>
        <taxon>Sar</taxon>
        <taxon>Rhizaria</taxon>
        <taxon>Endomyxa</taxon>
        <taxon>Phytomyxea</taxon>
        <taxon>Plasmodiophorida</taxon>
        <taxon>Plasmodiophoridae</taxon>
        <taxon>Spongospora</taxon>
    </lineage>
</organism>
<keyword evidence="1" id="KW-0812">Transmembrane</keyword>
<reference evidence="2" key="1">
    <citation type="submission" date="2015-04" db="EMBL/GenBank/DDBJ databases">
        <title>The genome sequence of the plant pathogenic Rhizarian Plasmodiophora brassicae reveals insights in its biotrophic life cycle and the origin of chitin synthesis.</title>
        <authorList>
            <person name="Schwelm A."/>
            <person name="Fogelqvist J."/>
            <person name="Knaust A."/>
            <person name="Julke S."/>
            <person name="Lilja T."/>
            <person name="Dhandapani V."/>
            <person name="Bonilla-Rosso G."/>
            <person name="Karlsson M."/>
            <person name="Shevchenko A."/>
            <person name="Choi S.R."/>
            <person name="Kim H.G."/>
            <person name="Park J.Y."/>
            <person name="Lim Y.P."/>
            <person name="Ludwig-Muller J."/>
            <person name="Dixelius C."/>
        </authorList>
    </citation>
    <scope>NUCLEOTIDE SEQUENCE</scope>
    <source>
        <tissue evidence="2">Potato root galls</tissue>
    </source>
</reference>
<evidence type="ECO:0000313" key="2">
    <source>
        <dbReference type="EMBL" id="CRZ10706.1"/>
    </source>
</evidence>
<keyword evidence="1" id="KW-1133">Transmembrane helix</keyword>
<dbReference type="PROSITE" id="PS51257">
    <property type="entry name" value="PROKAR_LIPOPROTEIN"/>
    <property type="match status" value="1"/>
</dbReference>
<feature type="transmembrane region" description="Helical" evidence="1">
    <location>
        <begin position="12"/>
        <end position="32"/>
    </location>
</feature>
<dbReference type="EMBL" id="HACM01010264">
    <property type="protein sequence ID" value="CRZ10706.1"/>
    <property type="molecule type" value="Transcribed_RNA"/>
</dbReference>
<proteinExistence type="predicted"/>
<keyword evidence="1" id="KW-0472">Membrane</keyword>
<accession>A0A0H5RA83</accession>
<sequence length="294" mass="31675">MRLSWSCPCPSVISIGLLIGCAILLASIASWASTSPQQPSAVALTIRSEKQAGQRRGPIMMTKSHVEPKVSPLQMPETVQTTQHDDAEFSGVRCTETPTAIFPGHTQSEDGEMLTALSPLQTQHDDGEKSTVCCTGTPTATSQVQAQNNPNSVETVCEELVQFFPQHGFVPIPPDDNSVPPDDHVNEDTVEDKIKTLPFNAKIENTLDSDHELAPTRAAQLEAKCKRSIEKEAAPPCLLQLHDFVAENGNSQELKNSFMSAPIKFGLALAFAAGIIVALPVASPTEPLCLRSRL</sequence>
<dbReference type="AlphaFoldDB" id="A0A0H5RA83"/>
<feature type="transmembrane region" description="Helical" evidence="1">
    <location>
        <begin position="265"/>
        <end position="283"/>
    </location>
</feature>
<protein>
    <submittedName>
        <fullName evidence="2">Uncharacterized protein</fullName>
    </submittedName>
</protein>
<name>A0A0H5RA83_9EUKA</name>